<evidence type="ECO:0000313" key="2">
    <source>
        <dbReference type="Proteomes" id="UP000324222"/>
    </source>
</evidence>
<evidence type="ECO:0000313" key="1">
    <source>
        <dbReference type="EMBL" id="MPC84042.1"/>
    </source>
</evidence>
<sequence length="161" mass="17969">MCVCVCVCNPPPHILNLVCTSQSLPTGHRSSPDRCSWARAHQCPQQGDPPKRYVPYVCPQRGSAMWGYEVRWALVLALIGVLDACLRSGHAITSSSVYKIRCRLNIAKSPSLHHLTSHQPPFAKISILGDFNIYHQLWHSSSFTDHPGELAFNFAILHDPE</sequence>
<organism evidence="1 2">
    <name type="scientific">Portunus trituberculatus</name>
    <name type="common">Swimming crab</name>
    <name type="synonym">Neptunus trituberculatus</name>
    <dbReference type="NCBI Taxonomy" id="210409"/>
    <lineage>
        <taxon>Eukaryota</taxon>
        <taxon>Metazoa</taxon>
        <taxon>Ecdysozoa</taxon>
        <taxon>Arthropoda</taxon>
        <taxon>Crustacea</taxon>
        <taxon>Multicrustacea</taxon>
        <taxon>Malacostraca</taxon>
        <taxon>Eumalacostraca</taxon>
        <taxon>Eucarida</taxon>
        <taxon>Decapoda</taxon>
        <taxon>Pleocyemata</taxon>
        <taxon>Brachyura</taxon>
        <taxon>Eubrachyura</taxon>
        <taxon>Portunoidea</taxon>
        <taxon>Portunidae</taxon>
        <taxon>Portuninae</taxon>
        <taxon>Portunus</taxon>
    </lineage>
</organism>
<dbReference type="EMBL" id="VSRR010064278">
    <property type="protein sequence ID" value="MPC84042.1"/>
    <property type="molecule type" value="Genomic_DNA"/>
</dbReference>
<dbReference type="AlphaFoldDB" id="A0A5B7IJP6"/>
<comment type="caution">
    <text evidence="1">The sequence shown here is derived from an EMBL/GenBank/DDBJ whole genome shotgun (WGS) entry which is preliminary data.</text>
</comment>
<dbReference type="Proteomes" id="UP000324222">
    <property type="component" value="Unassembled WGS sequence"/>
</dbReference>
<name>A0A5B7IJP6_PORTR</name>
<keyword evidence="2" id="KW-1185">Reference proteome</keyword>
<gene>
    <name evidence="1" type="ORF">E2C01_078767</name>
</gene>
<proteinExistence type="predicted"/>
<evidence type="ECO:0008006" key="3">
    <source>
        <dbReference type="Google" id="ProtNLM"/>
    </source>
</evidence>
<reference evidence="1 2" key="1">
    <citation type="submission" date="2019-05" db="EMBL/GenBank/DDBJ databases">
        <title>Another draft genome of Portunus trituberculatus and its Hox gene families provides insights of decapod evolution.</title>
        <authorList>
            <person name="Jeong J.-H."/>
            <person name="Song I."/>
            <person name="Kim S."/>
            <person name="Choi T."/>
            <person name="Kim D."/>
            <person name="Ryu S."/>
            <person name="Kim W."/>
        </authorList>
    </citation>
    <scope>NUCLEOTIDE SEQUENCE [LARGE SCALE GENOMIC DNA]</scope>
    <source>
        <tissue evidence="1">Muscle</tissue>
    </source>
</reference>
<accession>A0A5B7IJP6</accession>
<protein>
    <recommendedName>
        <fullName evidence="3">Endonuclease/exonuclease/phosphatase domain-containing protein</fullName>
    </recommendedName>
</protein>